<organism evidence="1 2">
    <name type="scientific">Romanomermis culicivorax</name>
    <name type="common">Nematode worm</name>
    <dbReference type="NCBI Taxonomy" id="13658"/>
    <lineage>
        <taxon>Eukaryota</taxon>
        <taxon>Metazoa</taxon>
        <taxon>Ecdysozoa</taxon>
        <taxon>Nematoda</taxon>
        <taxon>Enoplea</taxon>
        <taxon>Dorylaimia</taxon>
        <taxon>Mermithida</taxon>
        <taxon>Mermithoidea</taxon>
        <taxon>Mermithidae</taxon>
        <taxon>Romanomermis</taxon>
    </lineage>
</organism>
<keyword evidence="1" id="KW-1185">Reference proteome</keyword>
<name>A0A915K6B5_ROMCU</name>
<dbReference type="Proteomes" id="UP000887565">
    <property type="component" value="Unplaced"/>
</dbReference>
<reference evidence="2" key="1">
    <citation type="submission" date="2022-11" db="UniProtKB">
        <authorList>
            <consortium name="WormBaseParasite"/>
        </authorList>
    </citation>
    <scope>IDENTIFICATION</scope>
</reference>
<sequence>MESINKPRAEKFDKKRKVLEIKEANFKHNQEISDILYSFYPKQRKIPEAVLTEILTATDLQANTQLLCDHIGNKYESNFVKETTQKVPKNVEGSPKCIAYFRLSLMLSMNESRAKPFMYNLVSQLPSKKSVPNDPSDEKKFVCMDHMATLSTSAKISDELFIICDSIMMRPKQKWHIQSLRCKATTCHEISKKTAEQTVCDLISNIYSSILSSKEGRFQ</sequence>
<evidence type="ECO:0000313" key="2">
    <source>
        <dbReference type="WBParaSite" id="nRc.2.0.1.t33729-RA"/>
    </source>
</evidence>
<protein>
    <submittedName>
        <fullName evidence="2">Uncharacterized protein</fullName>
    </submittedName>
</protein>
<accession>A0A915K6B5</accession>
<proteinExistence type="predicted"/>
<evidence type="ECO:0000313" key="1">
    <source>
        <dbReference type="Proteomes" id="UP000887565"/>
    </source>
</evidence>
<dbReference type="WBParaSite" id="nRc.2.0.1.t33729-RA">
    <property type="protein sequence ID" value="nRc.2.0.1.t33729-RA"/>
    <property type="gene ID" value="nRc.2.0.1.g33729"/>
</dbReference>
<dbReference type="AlphaFoldDB" id="A0A915K6B5"/>